<dbReference type="EMBL" id="HACG01023282">
    <property type="protein sequence ID" value="CEK70147.1"/>
    <property type="molecule type" value="Transcribed_RNA"/>
</dbReference>
<feature type="non-terminal residue" evidence="2">
    <location>
        <position position="64"/>
    </location>
</feature>
<evidence type="ECO:0000256" key="1">
    <source>
        <dbReference type="SAM" id="MobiDB-lite"/>
    </source>
</evidence>
<evidence type="ECO:0000313" key="2">
    <source>
        <dbReference type="EMBL" id="CEK70147.1"/>
    </source>
</evidence>
<protein>
    <submittedName>
        <fullName evidence="2">Uncharacterized protein</fullName>
    </submittedName>
</protein>
<reference evidence="2" key="1">
    <citation type="submission" date="2014-12" db="EMBL/GenBank/DDBJ databases">
        <title>Insight into the proteome of Arion vulgaris.</title>
        <authorList>
            <person name="Aradska J."/>
            <person name="Bulat T."/>
            <person name="Smidak R."/>
            <person name="Sarate P."/>
            <person name="Gangsoo J."/>
            <person name="Sialana F."/>
            <person name="Bilban M."/>
            <person name="Lubec G."/>
        </authorList>
    </citation>
    <scope>NUCLEOTIDE SEQUENCE</scope>
    <source>
        <tissue evidence="2">Skin</tissue>
    </source>
</reference>
<gene>
    <name evidence="2" type="primary">ORF73021</name>
</gene>
<sequence>MIITLVDYPLLASNKERICVTFMSYSSSSNSKSSSGKSRIYSSRSRGSAVVVGRAGPTAVGVGE</sequence>
<dbReference type="AlphaFoldDB" id="A0A0B6ZP26"/>
<feature type="region of interest" description="Disordered" evidence="1">
    <location>
        <begin position="25"/>
        <end position="48"/>
    </location>
</feature>
<organism evidence="2">
    <name type="scientific">Arion vulgaris</name>
    <dbReference type="NCBI Taxonomy" id="1028688"/>
    <lineage>
        <taxon>Eukaryota</taxon>
        <taxon>Metazoa</taxon>
        <taxon>Spiralia</taxon>
        <taxon>Lophotrochozoa</taxon>
        <taxon>Mollusca</taxon>
        <taxon>Gastropoda</taxon>
        <taxon>Heterobranchia</taxon>
        <taxon>Euthyneura</taxon>
        <taxon>Panpulmonata</taxon>
        <taxon>Eupulmonata</taxon>
        <taxon>Stylommatophora</taxon>
        <taxon>Helicina</taxon>
        <taxon>Arionoidea</taxon>
        <taxon>Arionidae</taxon>
        <taxon>Arion</taxon>
    </lineage>
</organism>
<accession>A0A0B6ZP26</accession>
<name>A0A0B6ZP26_9EUPU</name>
<proteinExistence type="predicted"/>